<feature type="non-terminal residue" evidence="1">
    <location>
        <position position="222"/>
    </location>
</feature>
<dbReference type="RefSeq" id="WP_378926547.1">
    <property type="nucleotide sequence ID" value="NZ_JBHLWQ010000076.1"/>
</dbReference>
<dbReference type="EMBL" id="JBHLWQ010000076">
    <property type="protein sequence ID" value="MFC0200448.1"/>
    <property type="molecule type" value="Genomic_DNA"/>
</dbReference>
<name>A0ABV6CI75_9RHOB</name>
<evidence type="ECO:0000313" key="1">
    <source>
        <dbReference type="EMBL" id="MFC0200448.1"/>
    </source>
</evidence>
<sequence>MVYRNQISDGGPAWPDFNCQPLVRHLVHDQPVDWATCPTRRPGRRVSAPVIWGGRLIFHFGHLAAEHLNRIPAALYHRPDAHVAVTLPPGRVVADIPPWLWDMLAWYGVAPSRLLAVTNPIEAEQLFVGPQPEHLGAHPPPAWFLDLLDELPRLNDLRPTPTPVVYVTRQGQPALGNGGHAGEGALVRALGRAGAMVIDPARLPLRAQLEAYAGARHLVFAE</sequence>
<reference evidence="1 2" key="1">
    <citation type="submission" date="2024-09" db="EMBL/GenBank/DDBJ databases">
        <authorList>
            <person name="Sun Q."/>
            <person name="Mori K."/>
        </authorList>
    </citation>
    <scope>NUCLEOTIDE SEQUENCE [LARGE SCALE GENOMIC DNA]</scope>
    <source>
        <strain evidence="1 2">CCM 7904</strain>
    </source>
</reference>
<comment type="caution">
    <text evidence="1">The sequence shown here is derived from an EMBL/GenBank/DDBJ whole genome shotgun (WGS) entry which is preliminary data.</text>
</comment>
<protein>
    <submittedName>
        <fullName evidence="1">Uncharacterized protein</fullName>
    </submittedName>
</protein>
<dbReference type="Proteomes" id="UP001589795">
    <property type="component" value="Unassembled WGS sequence"/>
</dbReference>
<accession>A0ABV6CI75</accession>
<keyword evidence="2" id="KW-1185">Reference proteome</keyword>
<organism evidence="1 2">
    <name type="scientific">Paracoccus rhizosphaerae</name>
    <dbReference type="NCBI Taxonomy" id="1133347"/>
    <lineage>
        <taxon>Bacteria</taxon>
        <taxon>Pseudomonadati</taxon>
        <taxon>Pseudomonadota</taxon>
        <taxon>Alphaproteobacteria</taxon>
        <taxon>Rhodobacterales</taxon>
        <taxon>Paracoccaceae</taxon>
        <taxon>Paracoccus</taxon>
    </lineage>
</organism>
<gene>
    <name evidence="1" type="ORF">ACFFIZ_08970</name>
</gene>
<evidence type="ECO:0000313" key="2">
    <source>
        <dbReference type="Proteomes" id="UP001589795"/>
    </source>
</evidence>
<proteinExistence type="predicted"/>